<dbReference type="OrthoDB" id="6716908at2759"/>
<dbReference type="Proteomes" id="UP000801492">
    <property type="component" value="Unassembled WGS sequence"/>
</dbReference>
<sequence>MKPKNQDQDEEVENFNSKLSDVKIKYLLDNMVYDSDLEVSDTDIDLEMVDQNKDNGIEKTTYYISLVGNFIGKQLKTTDQEDKVERLVTHESNSGRVKCLAYPLNDENRTVLEKIKTRMANMKRFYPELYYRNESIISIWANTDISKLCNQKVLNYKDSSFQ</sequence>
<organism evidence="1 2">
    <name type="scientific">Ignelater luminosus</name>
    <name type="common">Cucubano</name>
    <name type="synonym">Pyrophorus luminosus</name>
    <dbReference type="NCBI Taxonomy" id="2038154"/>
    <lineage>
        <taxon>Eukaryota</taxon>
        <taxon>Metazoa</taxon>
        <taxon>Ecdysozoa</taxon>
        <taxon>Arthropoda</taxon>
        <taxon>Hexapoda</taxon>
        <taxon>Insecta</taxon>
        <taxon>Pterygota</taxon>
        <taxon>Neoptera</taxon>
        <taxon>Endopterygota</taxon>
        <taxon>Coleoptera</taxon>
        <taxon>Polyphaga</taxon>
        <taxon>Elateriformia</taxon>
        <taxon>Elateroidea</taxon>
        <taxon>Elateridae</taxon>
        <taxon>Agrypninae</taxon>
        <taxon>Pyrophorini</taxon>
        <taxon>Ignelater</taxon>
    </lineage>
</organism>
<reference evidence="1" key="1">
    <citation type="submission" date="2019-08" db="EMBL/GenBank/DDBJ databases">
        <title>The genome of the North American firefly Photinus pyralis.</title>
        <authorList>
            <consortium name="Photinus pyralis genome working group"/>
            <person name="Fallon T.R."/>
            <person name="Sander Lower S.E."/>
            <person name="Weng J.-K."/>
        </authorList>
    </citation>
    <scope>NUCLEOTIDE SEQUENCE</scope>
    <source>
        <strain evidence="1">TRF0915ILg1</strain>
        <tissue evidence="1">Whole body</tissue>
    </source>
</reference>
<gene>
    <name evidence="1" type="ORF">ILUMI_26331</name>
</gene>
<keyword evidence="2" id="KW-1185">Reference proteome</keyword>
<dbReference type="EMBL" id="VTPC01091068">
    <property type="protein sequence ID" value="KAF2879804.1"/>
    <property type="molecule type" value="Genomic_DNA"/>
</dbReference>
<accession>A0A8K0C4F3</accession>
<name>A0A8K0C4F3_IGNLU</name>
<dbReference type="AlphaFoldDB" id="A0A8K0C4F3"/>
<evidence type="ECO:0000313" key="1">
    <source>
        <dbReference type="EMBL" id="KAF2879804.1"/>
    </source>
</evidence>
<comment type="caution">
    <text evidence="1">The sequence shown here is derived from an EMBL/GenBank/DDBJ whole genome shotgun (WGS) entry which is preliminary data.</text>
</comment>
<evidence type="ECO:0000313" key="2">
    <source>
        <dbReference type="Proteomes" id="UP000801492"/>
    </source>
</evidence>
<proteinExistence type="predicted"/>
<protein>
    <submittedName>
        <fullName evidence="1">Uncharacterized protein</fullName>
    </submittedName>
</protein>